<organism evidence="2 3">
    <name type="scientific">Bittarella massiliensis</name>
    <name type="common">ex Durand et al. 2017</name>
    <dbReference type="NCBI Taxonomy" id="1720313"/>
    <lineage>
        <taxon>Bacteria</taxon>
        <taxon>Bacillati</taxon>
        <taxon>Bacillota</taxon>
        <taxon>Clostridia</taxon>
        <taxon>Eubacteriales</taxon>
        <taxon>Oscillospiraceae</taxon>
        <taxon>Bittarella (ex Durand et al. 2017)</taxon>
    </lineage>
</organism>
<dbReference type="RefSeq" id="WP_256135957.1">
    <property type="nucleotide sequence ID" value="NZ_JANGAB010000003.1"/>
</dbReference>
<evidence type="ECO:0000313" key="3">
    <source>
        <dbReference type="Proteomes" id="UP001205063"/>
    </source>
</evidence>
<evidence type="ECO:0000259" key="1">
    <source>
        <dbReference type="Pfam" id="PF06605"/>
    </source>
</evidence>
<sequence>MIPVLFAPGETAFESDGLGLLPDCLSCEVTEERNGIFEASIQYPTTGRHYADIENGSIVKLLPNDASDPQLFRVYKISAPINQVVTLSLEHISYELGDTPVIRFQASGNAGTALTTLLRAAVVPHRFSAWSDITSANSTEIKEPCSVRACLGGKEGSILDVWGGEYEWDNFEIKLHAHRGQRTEVVLEYGKNITDLTQEQNIGEMVTALLPYAKQTVDGTDVYTILPEQYLEAPTADKFPRLRVGVRDFTSDFSGGEPVTVDALRAKAQAYIKSANIGVPLVNIKVAFEPLWQTEGNEALRPLQKVGLGDTLTVRFSALGVDATAKVIKTVYDTLAEKYVSIELGDAKSNLADTIGGVQNSVTEIKKTVDSVDSLIEAEVTHATDILTGTDGGHVVIKRDDAGKPQEILIMGTEDMATAKKVWRWNMGGFGYSSNGINGPYDTAITMDGHIVAKFITAFTIIGSQIVAGRIQSKDGTIYFDLDSGDAAVKKLVGAGGMSIDVGEFANIYGTKFYGLRINNPAGESVIKLGIDPAEKSGGTFYLPRLAGINFGDIDDPRGAYISVYRSGSLDGSETWGTMEIGIKSPNTTGSLVRISRREIWVTMPREDGTSQNNSITITPAGIELCGKVTVNGREI</sequence>
<feature type="domain" description="Tail spike" evidence="1">
    <location>
        <begin position="157"/>
        <end position="354"/>
    </location>
</feature>
<protein>
    <submittedName>
        <fullName evidence="2">Phage tail protein</fullName>
    </submittedName>
</protein>
<dbReference type="Proteomes" id="UP001205063">
    <property type="component" value="Unassembled WGS sequence"/>
</dbReference>
<evidence type="ECO:0000313" key="2">
    <source>
        <dbReference type="EMBL" id="MCQ4949324.1"/>
    </source>
</evidence>
<dbReference type="InterPro" id="IPR007119">
    <property type="entry name" value="Phage_tail_spike_N"/>
</dbReference>
<comment type="caution">
    <text evidence="2">The sequence shown here is derived from an EMBL/GenBank/DDBJ whole genome shotgun (WGS) entry which is preliminary data.</text>
</comment>
<dbReference type="NCBIfam" id="TIGR01665">
    <property type="entry name" value="put_anti_recept"/>
    <property type="match status" value="1"/>
</dbReference>
<accession>A0AAW5KH92</accession>
<dbReference type="AlphaFoldDB" id="A0AAW5KH92"/>
<reference evidence="2" key="1">
    <citation type="submission" date="2022-06" db="EMBL/GenBank/DDBJ databases">
        <title>Isolation of gut microbiota from human fecal samples.</title>
        <authorList>
            <person name="Pamer E.G."/>
            <person name="Barat B."/>
            <person name="Waligurski E."/>
            <person name="Medina S."/>
            <person name="Paddock L."/>
            <person name="Mostad J."/>
        </authorList>
    </citation>
    <scope>NUCLEOTIDE SEQUENCE</scope>
    <source>
        <strain evidence="2">DFI.7.96</strain>
    </source>
</reference>
<dbReference type="InterPro" id="IPR010572">
    <property type="entry name" value="Tail_dom"/>
</dbReference>
<proteinExistence type="predicted"/>
<dbReference type="Pfam" id="PF06605">
    <property type="entry name" value="Prophage_tail"/>
    <property type="match status" value="1"/>
</dbReference>
<dbReference type="EMBL" id="JANGAB010000003">
    <property type="protein sequence ID" value="MCQ4949324.1"/>
    <property type="molecule type" value="Genomic_DNA"/>
</dbReference>
<name>A0AAW5KH92_9FIRM</name>
<gene>
    <name evidence="2" type="ORF">NE646_06540</name>
</gene>